<gene>
    <name evidence="3" type="ORF">F2P81_022313</name>
</gene>
<sequence>MFSLTSNVLSYLLPKCVCLHTAVFSLTYVELQPTCVIDSVTIIGPFRFLKHRKHGCRKHRIKLVLDREYETSSTGEDSVPDTQRSRLSSTANSHANVNGSVYMAQNGSIIRTRRSVNAPGPAHTHPTTNNNLKVASPLFSSRLAKHFKKLDKMAATLEERVPLNNPRTAADGGCTTLRAFQSSGTAAPAAATSSLSNADNNKAPSAFNTRQSSVSSGSASTGNTGPESVTSKSNLLKAAQGGTGQPAQSPAGGGGELKEGERESKVDGSNEEDDDDDGLVAREPLECPSDRTQSDEEELWMGPWNSHHIPMTKL</sequence>
<evidence type="ECO:0000313" key="3">
    <source>
        <dbReference type="EMBL" id="KAF0025432.1"/>
    </source>
</evidence>
<proteinExistence type="predicted"/>
<protein>
    <submittedName>
        <fullName evidence="3">Uncharacterized protein</fullName>
    </submittedName>
</protein>
<name>A0A6A4S271_SCOMX</name>
<feature type="compositionally biased region" description="Acidic residues" evidence="1">
    <location>
        <begin position="269"/>
        <end position="278"/>
    </location>
</feature>
<feature type="compositionally biased region" description="Polar residues" evidence="1">
    <location>
        <begin position="221"/>
        <end position="234"/>
    </location>
</feature>
<comment type="caution">
    <text evidence="3">The sequence shown here is derived from an EMBL/GenBank/DDBJ whole genome shotgun (WGS) entry which is preliminary data.</text>
</comment>
<feature type="compositionally biased region" description="Basic and acidic residues" evidence="1">
    <location>
        <begin position="279"/>
        <end position="294"/>
    </location>
</feature>
<evidence type="ECO:0000256" key="2">
    <source>
        <dbReference type="SAM" id="SignalP"/>
    </source>
</evidence>
<reference evidence="3 4" key="1">
    <citation type="submission" date="2019-06" db="EMBL/GenBank/DDBJ databases">
        <title>Draft genomes of female and male turbot (Scophthalmus maximus).</title>
        <authorList>
            <person name="Xu H."/>
            <person name="Xu X.-W."/>
            <person name="Shao C."/>
            <person name="Chen S."/>
        </authorList>
    </citation>
    <scope>NUCLEOTIDE SEQUENCE [LARGE SCALE GENOMIC DNA]</scope>
    <source>
        <strain evidence="3">Ysfricsl-2016a</strain>
        <tissue evidence="3">Blood</tissue>
    </source>
</reference>
<feature type="signal peptide" evidence="2">
    <location>
        <begin position="1"/>
        <end position="18"/>
    </location>
</feature>
<organism evidence="3 4">
    <name type="scientific">Scophthalmus maximus</name>
    <name type="common">Turbot</name>
    <name type="synonym">Psetta maxima</name>
    <dbReference type="NCBI Taxonomy" id="52904"/>
    <lineage>
        <taxon>Eukaryota</taxon>
        <taxon>Metazoa</taxon>
        <taxon>Chordata</taxon>
        <taxon>Craniata</taxon>
        <taxon>Vertebrata</taxon>
        <taxon>Euteleostomi</taxon>
        <taxon>Actinopterygii</taxon>
        <taxon>Neopterygii</taxon>
        <taxon>Teleostei</taxon>
        <taxon>Neoteleostei</taxon>
        <taxon>Acanthomorphata</taxon>
        <taxon>Carangaria</taxon>
        <taxon>Pleuronectiformes</taxon>
        <taxon>Pleuronectoidei</taxon>
        <taxon>Scophthalmidae</taxon>
        <taxon>Scophthalmus</taxon>
    </lineage>
</organism>
<dbReference type="Proteomes" id="UP000438429">
    <property type="component" value="Unassembled WGS sequence"/>
</dbReference>
<feature type="region of interest" description="Disordered" evidence="1">
    <location>
        <begin position="191"/>
        <end position="314"/>
    </location>
</feature>
<dbReference type="EMBL" id="VEVO01000020">
    <property type="protein sequence ID" value="KAF0025432.1"/>
    <property type="molecule type" value="Genomic_DNA"/>
</dbReference>
<feature type="chain" id="PRO_5025578846" evidence="2">
    <location>
        <begin position="19"/>
        <end position="314"/>
    </location>
</feature>
<accession>A0A6A4S271</accession>
<evidence type="ECO:0000313" key="4">
    <source>
        <dbReference type="Proteomes" id="UP000438429"/>
    </source>
</evidence>
<feature type="compositionally biased region" description="Basic and acidic residues" evidence="1">
    <location>
        <begin position="256"/>
        <end position="268"/>
    </location>
</feature>
<evidence type="ECO:0000256" key="1">
    <source>
        <dbReference type="SAM" id="MobiDB-lite"/>
    </source>
</evidence>
<feature type="region of interest" description="Disordered" evidence="1">
    <location>
        <begin position="72"/>
        <end position="92"/>
    </location>
</feature>
<dbReference type="AlphaFoldDB" id="A0A6A4S271"/>
<keyword evidence="2" id="KW-0732">Signal</keyword>
<feature type="compositionally biased region" description="Polar residues" evidence="1">
    <location>
        <begin position="199"/>
        <end position="211"/>
    </location>
</feature>